<dbReference type="InterPro" id="IPR027370">
    <property type="entry name" value="Znf-RING_euk"/>
</dbReference>
<dbReference type="GO" id="GO:0061630">
    <property type="term" value="F:ubiquitin protein ligase activity"/>
    <property type="evidence" value="ECO:0007669"/>
    <property type="project" value="InterPro"/>
</dbReference>
<evidence type="ECO:0000256" key="4">
    <source>
        <dbReference type="ARBA" id="ARBA00022833"/>
    </source>
</evidence>
<organism evidence="8 9">
    <name type="scientific">Diversispora eburnea</name>
    <dbReference type="NCBI Taxonomy" id="1213867"/>
    <lineage>
        <taxon>Eukaryota</taxon>
        <taxon>Fungi</taxon>
        <taxon>Fungi incertae sedis</taxon>
        <taxon>Mucoromycota</taxon>
        <taxon>Glomeromycotina</taxon>
        <taxon>Glomeromycetes</taxon>
        <taxon>Diversisporales</taxon>
        <taxon>Diversisporaceae</taxon>
        <taxon>Diversispora</taxon>
    </lineage>
</organism>
<protein>
    <recommendedName>
        <fullName evidence="1">Postreplication repair E3 ubiquitin-protein ligase RAD18</fullName>
    </recommendedName>
</protein>
<proteinExistence type="predicted"/>
<evidence type="ECO:0000256" key="1">
    <source>
        <dbReference type="ARBA" id="ARBA00015551"/>
    </source>
</evidence>
<dbReference type="GO" id="GO:0006301">
    <property type="term" value="P:DNA damage tolerance"/>
    <property type="evidence" value="ECO:0007669"/>
    <property type="project" value="InterPro"/>
</dbReference>
<dbReference type="InterPro" id="IPR013083">
    <property type="entry name" value="Znf_RING/FYVE/PHD"/>
</dbReference>
<gene>
    <name evidence="8" type="ORF">DEBURN_LOCUS1822</name>
</gene>
<dbReference type="PROSITE" id="PS50089">
    <property type="entry name" value="ZF_RING_2"/>
    <property type="match status" value="1"/>
</dbReference>
<evidence type="ECO:0000256" key="2">
    <source>
        <dbReference type="ARBA" id="ARBA00022723"/>
    </source>
</evidence>
<dbReference type="GO" id="GO:0097505">
    <property type="term" value="C:Rad6-Rad18 complex"/>
    <property type="evidence" value="ECO:0007669"/>
    <property type="project" value="TreeGrafter"/>
</dbReference>
<evidence type="ECO:0000259" key="6">
    <source>
        <dbReference type="PROSITE" id="PS50089"/>
    </source>
</evidence>
<dbReference type="SUPFAM" id="SSF57850">
    <property type="entry name" value="RING/U-box"/>
    <property type="match status" value="1"/>
</dbReference>
<dbReference type="InterPro" id="IPR003034">
    <property type="entry name" value="SAP_dom"/>
</dbReference>
<dbReference type="Pfam" id="PF13445">
    <property type="entry name" value="zf-RING_UBOX"/>
    <property type="match status" value="1"/>
</dbReference>
<dbReference type="Gene3D" id="3.30.40.10">
    <property type="entry name" value="Zinc/RING finger domain, C3HC4 (zinc finger)"/>
    <property type="match status" value="1"/>
</dbReference>
<dbReference type="SMART" id="SM00184">
    <property type="entry name" value="RING"/>
    <property type="match status" value="1"/>
</dbReference>
<evidence type="ECO:0000313" key="9">
    <source>
        <dbReference type="Proteomes" id="UP000789706"/>
    </source>
</evidence>
<dbReference type="Proteomes" id="UP000789706">
    <property type="component" value="Unassembled WGS sequence"/>
</dbReference>
<evidence type="ECO:0000313" key="8">
    <source>
        <dbReference type="EMBL" id="CAG8446364.1"/>
    </source>
</evidence>
<dbReference type="PROSITE" id="PS50800">
    <property type="entry name" value="SAP"/>
    <property type="match status" value="1"/>
</dbReference>
<dbReference type="PANTHER" id="PTHR14134">
    <property type="entry name" value="E3 UBIQUITIN-PROTEIN LIGASE RAD18"/>
    <property type="match status" value="1"/>
</dbReference>
<dbReference type="InterPro" id="IPR039577">
    <property type="entry name" value="Rad18"/>
</dbReference>
<dbReference type="PANTHER" id="PTHR14134:SF2">
    <property type="entry name" value="E3 UBIQUITIN-PROTEIN LIGASE RAD18"/>
    <property type="match status" value="1"/>
</dbReference>
<sequence>MSSHVSATTSPLLSPQDSPKEIIVSTQPESFESSTFQQSSQSLQSLQSVPSLPIEQYLRCPICKDYYDLPISTKCQHTFCAGCMKCNYENKDTAMECPVCGYWFKTFTQMCKNTVIEDFLREYKNLSSTTIRLYKLGLQMDNEKCNEDNQEIDISKTKISSQTSKIFQQSILKNSMNLSNSIMFSLDSGSQELKRSVENYDDDIPTKRLKSESSDSFFFNKKGNFNNKTANKKPKLVYCLIKDKSLKNMMKEEGLSLNGNRIELIKRHSYFTYLWNSNVDATNPKTKESLIKEVQKWERTQQNQKRIIENNDSFKRFLNTEEEIKSYDILLMSDNNNS</sequence>
<name>A0A9N8VCJ5_9GLOM</name>
<reference evidence="8" key="1">
    <citation type="submission" date="2021-06" db="EMBL/GenBank/DDBJ databases">
        <authorList>
            <person name="Kallberg Y."/>
            <person name="Tangrot J."/>
            <person name="Rosling A."/>
        </authorList>
    </citation>
    <scope>NUCLEOTIDE SEQUENCE</scope>
    <source>
        <strain evidence="8">AZ414A</strain>
    </source>
</reference>
<evidence type="ECO:0000256" key="5">
    <source>
        <dbReference type="PROSITE-ProRule" id="PRU00175"/>
    </source>
</evidence>
<dbReference type="InterPro" id="IPR017907">
    <property type="entry name" value="Znf_RING_CS"/>
</dbReference>
<accession>A0A9N8VCJ5</accession>
<dbReference type="OrthoDB" id="9049620at2759"/>
<comment type="caution">
    <text evidence="8">The sequence shown here is derived from an EMBL/GenBank/DDBJ whole genome shotgun (WGS) entry which is preliminary data.</text>
</comment>
<keyword evidence="3 5" id="KW-0863">Zinc-finger</keyword>
<dbReference type="GO" id="GO:0006513">
    <property type="term" value="P:protein monoubiquitination"/>
    <property type="evidence" value="ECO:0007669"/>
    <property type="project" value="InterPro"/>
</dbReference>
<dbReference type="GO" id="GO:0005634">
    <property type="term" value="C:nucleus"/>
    <property type="evidence" value="ECO:0007669"/>
    <property type="project" value="TreeGrafter"/>
</dbReference>
<dbReference type="GO" id="GO:0003697">
    <property type="term" value="F:single-stranded DNA binding"/>
    <property type="evidence" value="ECO:0007669"/>
    <property type="project" value="InterPro"/>
</dbReference>
<dbReference type="PROSITE" id="PS00518">
    <property type="entry name" value="ZF_RING_1"/>
    <property type="match status" value="1"/>
</dbReference>
<evidence type="ECO:0000259" key="7">
    <source>
        <dbReference type="PROSITE" id="PS50800"/>
    </source>
</evidence>
<keyword evidence="4" id="KW-0862">Zinc</keyword>
<keyword evidence="2" id="KW-0479">Metal-binding</keyword>
<dbReference type="AlphaFoldDB" id="A0A9N8VCJ5"/>
<keyword evidence="9" id="KW-1185">Reference proteome</keyword>
<feature type="domain" description="SAP" evidence="7">
    <location>
        <begin position="238"/>
        <end position="272"/>
    </location>
</feature>
<dbReference type="InterPro" id="IPR001841">
    <property type="entry name" value="Znf_RING"/>
</dbReference>
<evidence type="ECO:0000256" key="3">
    <source>
        <dbReference type="ARBA" id="ARBA00022771"/>
    </source>
</evidence>
<dbReference type="EMBL" id="CAJVPK010000089">
    <property type="protein sequence ID" value="CAG8446364.1"/>
    <property type="molecule type" value="Genomic_DNA"/>
</dbReference>
<feature type="domain" description="RING-type" evidence="6">
    <location>
        <begin position="60"/>
        <end position="100"/>
    </location>
</feature>
<dbReference type="GO" id="GO:0008270">
    <property type="term" value="F:zinc ion binding"/>
    <property type="evidence" value="ECO:0007669"/>
    <property type="project" value="UniProtKB-KW"/>
</dbReference>